<proteinExistence type="predicted"/>
<evidence type="ECO:0000313" key="2">
    <source>
        <dbReference type="Proteomes" id="UP001418796"/>
    </source>
</evidence>
<dbReference type="Proteomes" id="UP001418796">
    <property type="component" value="Unassembled WGS sequence"/>
</dbReference>
<name>A0ABU9VN64_9BACI</name>
<reference evidence="1 2" key="1">
    <citation type="submission" date="2024-03" db="EMBL/GenBank/DDBJ databases">
        <title>Bacilli Hybrid Assemblies.</title>
        <authorList>
            <person name="Kovac J."/>
        </authorList>
    </citation>
    <scope>NUCLEOTIDE SEQUENCE [LARGE SCALE GENOMIC DNA]</scope>
    <source>
        <strain evidence="1 2">FSL R7-0666</strain>
    </source>
</reference>
<protein>
    <submittedName>
        <fullName evidence="1">Uncharacterized protein</fullName>
    </submittedName>
</protein>
<comment type="caution">
    <text evidence="1">The sequence shown here is derived from an EMBL/GenBank/DDBJ whole genome shotgun (WGS) entry which is preliminary data.</text>
</comment>
<organism evidence="1 2">
    <name type="scientific">Alkalicoccobacillus gibsonii</name>
    <dbReference type="NCBI Taxonomy" id="79881"/>
    <lineage>
        <taxon>Bacteria</taxon>
        <taxon>Bacillati</taxon>
        <taxon>Bacillota</taxon>
        <taxon>Bacilli</taxon>
        <taxon>Bacillales</taxon>
        <taxon>Bacillaceae</taxon>
        <taxon>Alkalicoccobacillus</taxon>
    </lineage>
</organism>
<keyword evidence="2" id="KW-1185">Reference proteome</keyword>
<accession>A0ABU9VN64</accession>
<gene>
    <name evidence="1" type="ORF">MKY91_14310</name>
</gene>
<sequence length="110" mass="12730">MISPSIRIKKIWEDETLLECCLEFLTTSSKVTLDIYTTKSDLQELRQGIIHFSPDIANGFRWTSGANTDDSTHYLSVRFFNHTNRGHVGLEIIVDNKLEIPETLRSHFLY</sequence>
<dbReference type="RefSeq" id="WP_343131046.1">
    <property type="nucleotide sequence ID" value="NZ_JBCITK010000001.1"/>
</dbReference>
<dbReference type="EMBL" id="JBCITK010000001">
    <property type="protein sequence ID" value="MEN0644321.1"/>
    <property type="molecule type" value="Genomic_DNA"/>
</dbReference>
<evidence type="ECO:0000313" key="1">
    <source>
        <dbReference type="EMBL" id="MEN0644321.1"/>
    </source>
</evidence>